<reference evidence="1" key="1">
    <citation type="journal article" date="2021" name="Proc. Natl. Acad. Sci. U.S.A.">
        <title>A Catalog of Tens of Thousands of Viruses from Human Metagenomes Reveals Hidden Associations with Chronic Diseases.</title>
        <authorList>
            <person name="Tisza M.J."/>
            <person name="Buck C.B."/>
        </authorList>
    </citation>
    <scope>NUCLEOTIDE SEQUENCE</scope>
    <source>
        <strain evidence="1">CtlMy11</strain>
    </source>
</reference>
<evidence type="ECO:0000313" key="1">
    <source>
        <dbReference type="EMBL" id="DAF60974.1"/>
    </source>
</evidence>
<organism evidence="1">
    <name type="scientific">Podoviridae sp. ctlMy11</name>
    <dbReference type="NCBI Taxonomy" id="2827746"/>
    <lineage>
        <taxon>Viruses</taxon>
        <taxon>Duplodnaviria</taxon>
        <taxon>Heunggongvirae</taxon>
        <taxon>Uroviricota</taxon>
        <taxon>Caudoviricetes</taxon>
    </lineage>
</organism>
<dbReference type="EMBL" id="BK032800">
    <property type="protein sequence ID" value="DAF60974.1"/>
    <property type="molecule type" value="Genomic_DNA"/>
</dbReference>
<sequence>MEWLILTFFLVLLLVVIGHQTKIDMLSLRLFKLSSRVERLERRFKEQS</sequence>
<name>A0A8S5TCI5_9CAUD</name>
<accession>A0A8S5TCI5</accession>
<protein>
    <submittedName>
        <fullName evidence="1">Uncharacterized protein</fullName>
    </submittedName>
</protein>
<proteinExistence type="predicted"/>